<protein>
    <submittedName>
        <fullName evidence="1">Uncharacterized protein</fullName>
    </submittedName>
</protein>
<comment type="caution">
    <text evidence="1">The sequence shown here is derived from an EMBL/GenBank/DDBJ whole genome shotgun (WGS) entry which is preliminary data.</text>
</comment>
<dbReference type="AlphaFoldDB" id="A0A0F9E8F8"/>
<organism evidence="1">
    <name type="scientific">marine sediment metagenome</name>
    <dbReference type="NCBI Taxonomy" id="412755"/>
    <lineage>
        <taxon>unclassified sequences</taxon>
        <taxon>metagenomes</taxon>
        <taxon>ecological metagenomes</taxon>
    </lineage>
</organism>
<accession>A0A0F9E8F8</accession>
<evidence type="ECO:0000313" key="1">
    <source>
        <dbReference type="EMBL" id="KKL20343.1"/>
    </source>
</evidence>
<reference evidence="1" key="1">
    <citation type="journal article" date="2015" name="Nature">
        <title>Complex archaea that bridge the gap between prokaryotes and eukaryotes.</title>
        <authorList>
            <person name="Spang A."/>
            <person name="Saw J.H."/>
            <person name="Jorgensen S.L."/>
            <person name="Zaremba-Niedzwiedzka K."/>
            <person name="Martijn J."/>
            <person name="Lind A.E."/>
            <person name="van Eijk R."/>
            <person name="Schleper C."/>
            <person name="Guy L."/>
            <person name="Ettema T.J."/>
        </authorList>
    </citation>
    <scope>NUCLEOTIDE SEQUENCE</scope>
</reference>
<name>A0A0F9E8F8_9ZZZZ</name>
<proteinExistence type="predicted"/>
<gene>
    <name evidence="1" type="ORF">LCGC14_2456390</name>
</gene>
<dbReference type="EMBL" id="LAZR01038134">
    <property type="protein sequence ID" value="KKL20343.1"/>
    <property type="molecule type" value="Genomic_DNA"/>
</dbReference>
<sequence length="157" mass="16966">MSTSLTTEGDARLYAKDRSNVSNPQVSVEYTKTITVTSGQDLTITQKTFLDRASFYQQDSGKNSHVTAFPTIHKVGESSTVGYVNLTGCSNPSFEEITSYTTNKQLTSTLTCNSLSAGTYEISAYVHARANENASRDNASTLATVSDIELSIRVTSP</sequence>